<dbReference type="InterPro" id="IPR001343">
    <property type="entry name" value="Hemolysn_Ca-bd"/>
</dbReference>
<dbReference type="SUPFAM" id="SSF69318">
    <property type="entry name" value="Integrin alpha N-terminal domain"/>
    <property type="match status" value="2"/>
</dbReference>
<evidence type="ECO:0000259" key="2">
    <source>
        <dbReference type="Pfam" id="PF13205"/>
    </source>
</evidence>
<dbReference type="InterPro" id="IPR013517">
    <property type="entry name" value="FG-GAP"/>
</dbReference>
<evidence type="ECO:0000313" key="3">
    <source>
        <dbReference type="EMBL" id="CAD5974282.1"/>
    </source>
</evidence>
<keyword evidence="4" id="KW-1185">Reference proteome</keyword>
<dbReference type="Pfam" id="PF13517">
    <property type="entry name" value="FG-GAP_3"/>
    <property type="match status" value="5"/>
</dbReference>
<feature type="domain" description="SbsA Ig-like" evidence="2">
    <location>
        <begin position="323"/>
        <end position="433"/>
    </location>
</feature>
<gene>
    <name evidence="3" type="primary">algE3</name>
    <name evidence="3" type="ORF">NO713_04048</name>
</gene>
<dbReference type="InterPro" id="IPR032812">
    <property type="entry name" value="SbsA_Ig"/>
</dbReference>
<keyword evidence="3" id="KW-0413">Isomerase</keyword>
<evidence type="ECO:0000313" key="4">
    <source>
        <dbReference type="Proteomes" id="UP001153719"/>
    </source>
</evidence>
<dbReference type="EMBL" id="LR882967">
    <property type="protein sequence ID" value="CAD5974282.1"/>
    <property type="molecule type" value="Genomic_DNA"/>
</dbReference>
<dbReference type="PANTHER" id="PTHR44103:SF1">
    <property type="entry name" value="PROPROTEIN CONVERTASE P"/>
    <property type="match status" value="1"/>
</dbReference>
<keyword evidence="1" id="KW-0732">Signal</keyword>
<dbReference type="Gene3D" id="2.130.10.130">
    <property type="entry name" value="Integrin alpha, N-terminal"/>
    <property type="match status" value="4"/>
</dbReference>
<dbReference type="InterPro" id="IPR011049">
    <property type="entry name" value="Serralysin-like_metalloprot_C"/>
</dbReference>
<dbReference type="Gene3D" id="2.150.10.10">
    <property type="entry name" value="Serralysin-like metalloprotease, C-terminal"/>
    <property type="match status" value="4"/>
</dbReference>
<dbReference type="InterPro" id="IPR018511">
    <property type="entry name" value="Hemolysin-typ_Ca-bd_CS"/>
</dbReference>
<dbReference type="KEGG" id="ppsu:NO713_04048"/>
<organism evidence="3 4">
    <name type="scientific">Planktothrix pseudagardhii</name>
    <dbReference type="NCBI Taxonomy" id="132604"/>
    <lineage>
        <taxon>Bacteria</taxon>
        <taxon>Bacillati</taxon>
        <taxon>Cyanobacteriota</taxon>
        <taxon>Cyanophyceae</taxon>
        <taxon>Oscillatoriophycideae</taxon>
        <taxon>Oscillatoriales</taxon>
        <taxon>Microcoleaceae</taxon>
        <taxon>Planktothrix</taxon>
    </lineage>
</organism>
<dbReference type="Proteomes" id="UP001153719">
    <property type="component" value="Chromosome"/>
</dbReference>
<protein>
    <submittedName>
        <fullName evidence="3">Mannuronan C5-epimerase AlgE3</fullName>
        <ecNumber evidence="3">5.1.3.37</ecNumber>
    </submittedName>
</protein>
<dbReference type="PROSITE" id="PS00330">
    <property type="entry name" value="HEMOLYSIN_CALCIUM"/>
    <property type="match status" value="3"/>
</dbReference>
<sequence length="1582" mass="162483">MYKNTGSGFIEDTSISLPGVQYSSVAWSDYNGDGKPDFLLTGLDSSLYPSISKLYKNTGSGFIEDTSISLPGVAGGSVIWADYNGDGKQDFLLTGNDNSYTPLSKLYKNTGGGFIEDTSISLPGVRSSSVAWSDYNGDSKPDLLLTGESGSGIISKLYKNTGSDFTEDTSISLPGVDRSSVAWADYTGDGKPDFLLTGEDSSYNHISKLYKNTGSGFTEDTSIVLPGVYEGSVAWSDYNGDGKPDLLLTGVNSSYNQISKLYKNTGSGFTQDTSISLAAVRIGSVAWSDYTGDGKPDFLLTGDDVPSDSVTSKLYENTTTTSDTTPPKASSFTPGDNSTIVGVDANLVLNFSEAIQKGTGNIVIKKLSDNSVVETIAVTATNVIVNGNQLTINPTANLAEGVDYYVEIANGAIQDIAGNNYAGITGNSTWNFKAQAVNFFTKDPSISLPGVSAGSVAWSDYNGDGKQDLLLTGQDNSGNQISKLYKNTGSGFTQDTSISLPGVTWGSVTWSDYNGDGKPDFLLTGLSDSGGKISKLYKNTGSGFSEDTSISLPGVYGGSVAWADYNGDGKQDLLLTGEDNSNNSISKLYKNTGTGFTEDTNISLPGVWAGSVAWSDYNGDGKQDFLLTSYDNSGSISKLYKNTGSGFTEDTSISLPGVGGGSVAWADYTGDGKPDFLLTGSDNSNNHISKLYKNTGSGFTEDTSISLPGVDRGSVAWFDYSGDGKPDLLLTGLDNSYNQISKLYKNTGSGFSEDPSIVLPDVYLSSVAWSNYSGDGKPGFLLTGQDGYNSISQLYKYSTTTSDTTPPKASSFTPGDNSIIVAVDANLVVNFSEAIKKGTGNIVIKKLSDNSVVETIAVTATNVILNGNQLTINPTANLAQGTDYYVEIANGAIKDLAGNNYGGITGNSTWNFKTEGFPPINGTANNDILTGTVHPEIINGLGGNDQLFGNAGNDSLNGGDGIDTLNGGAGNDLLKGNAGNDIYIVDSAGDIVTELAAEGTDLVQSSITYTLPANVENLTLTGTTAINGTGNALANVITGNTANNILKGGAGNDTYVVDNAGDLVTELASEGTDLIQSSVTYTLPANVENLTLTGTTAINGTGNALVNTIIGNTANNILNGGIGGDQLKGSTGNDTYVVDNAGDIVTELASGGTDLIQSSVTYTLPGEVENLTLTGTTAINGTGNALANIITGNTANNILTGGAGNDTYVVANAGDIVTELASGGTDLIQSSVTYTLPVEVENLTLTGTTAINGTGNALANIITGNTANNILTGGAGNDTYVVDNAGDIVTELASGGTDLVQSSVTYTLPVEVENLTLTGTTAINGTGNALANIITGNTANNILNGSSGADQLKGSTGNDTYVVDNAGDIVTELASGGTDLIQSSVTYTLPGEVENLTLTGTTAINGTGNTLANIITGNTANNILNGSTGNDNLIGSSGADQLLGGDGNDSLSGDAANDTLTGGLGADKFIYNTNAAFATSAVGVDSITDFTIAQGDLIVLDKTTFTSISSIAGTGFSVATEFAKVTTDALAATSAADIVYNTATGGLFYNQNGTAAGFGTGTQFLTLTTKPALTATQFVIQA</sequence>
<reference evidence="3" key="1">
    <citation type="submission" date="2020-09" db="EMBL/GenBank/DDBJ databases">
        <authorList>
            <person name="Blom J."/>
        </authorList>
    </citation>
    <scope>NUCLEOTIDE SEQUENCE</scope>
    <source>
        <strain evidence="3">No.713</strain>
    </source>
</reference>
<dbReference type="GO" id="GO:0016853">
    <property type="term" value="F:isomerase activity"/>
    <property type="evidence" value="ECO:0007669"/>
    <property type="project" value="UniProtKB-KW"/>
</dbReference>
<dbReference type="PRINTS" id="PR00313">
    <property type="entry name" value="CABNDNGRPT"/>
</dbReference>
<dbReference type="Pfam" id="PF13205">
    <property type="entry name" value="Big_5"/>
    <property type="match status" value="2"/>
</dbReference>
<dbReference type="SUPFAM" id="SSF51120">
    <property type="entry name" value="beta-Roll"/>
    <property type="match status" value="3"/>
</dbReference>
<dbReference type="Pfam" id="PF00353">
    <property type="entry name" value="HemolysinCabind"/>
    <property type="match status" value="7"/>
</dbReference>
<evidence type="ECO:0000256" key="1">
    <source>
        <dbReference type="ARBA" id="ARBA00022729"/>
    </source>
</evidence>
<dbReference type="InterPro" id="IPR028994">
    <property type="entry name" value="Integrin_alpha_N"/>
</dbReference>
<proteinExistence type="predicted"/>
<dbReference type="GO" id="GO:0005509">
    <property type="term" value="F:calcium ion binding"/>
    <property type="evidence" value="ECO:0007669"/>
    <property type="project" value="InterPro"/>
</dbReference>
<dbReference type="EC" id="5.1.3.37" evidence="3"/>
<feature type="domain" description="SbsA Ig-like" evidence="2">
    <location>
        <begin position="803"/>
        <end position="914"/>
    </location>
</feature>
<name>A0A9W4CQV3_9CYAN</name>
<dbReference type="PANTHER" id="PTHR44103">
    <property type="entry name" value="PROPROTEIN CONVERTASE P"/>
    <property type="match status" value="1"/>
</dbReference>
<accession>A0A9W4CQV3</accession>